<comment type="caution">
    <text evidence="1">The sequence shown here is derived from an EMBL/GenBank/DDBJ whole genome shotgun (WGS) entry which is preliminary data.</text>
</comment>
<organism evidence="1 2">
    <name type="scientific">Methanosarcina mazei</name>
    <name type="common">Methanosarcina frisia</name>
    <dbReference type="NCBI Taxonomy" id="2209"/>
    <lineage>
        <taxon>Archaea</taxon>
        <taxon>Methanobacteriati</taxon>
        <taxon>Methanobacteriota</taxon>
        <taxon>Stenosarchaea group</taxon>
        <taxon>Methanomicrobia</taxon>
        <taxon>Methanosarcinales</taxon>
        <taxon>Methanosarcinaceae</taxon>
        <taxon>Methanosarcina</taxon>
    </lineage>
</organism>
<name>A0A0F8BR01_METMZ</name>
<proteinExistence type="predicted"/>
<feature type="non-terminal residue" evidence="1">
    <location>
        <position position="1"/>
    </location>
</feature>
<protein>
    <submittedName>
        <fullName evidence="1">Uncharacterized protein</fullName>
    </submittedName>
</protein>
<dbReference type="EMBL" id="JJOS01000028">
    <property type="protein sequence ID" value="KKG04956.1"/>
    <property type="molecule type" value="Genomic_DNA"/>
</dbReference>
<evidence type="ECO:0000313" key="1">
    <source>
        <dbReference type="EMBL" id="KKG04956.1"/>
    </source>
</evidence>
<evidence type="ECO:0000313" key="2">
    <source>
        <dbReference type="Proteomes" id="UP000034578"/>
    </source>
</evidence>
<sequence>IEYVRNFYKIERIVKSNWDKKEGKIKYQLVVTVKLRIYQKYQKNQYSITFFYNQYSISFLYPGFQTLCS</sequence>
<dbReference type="AlphaFoldDB" id="A0A0F8BR01"/>
<accession>A0A0F8BR01</accession>
<gene>
    <name evidence="1" type="ORF">DU47_05975</name>
</gene>
<dbReference type="PATRIC" id="fig|2209.59.peg.1298"/>
<reference evidence="1 2" key="1">
    <citation type="journal article" date="2015" name="ISME J.">
        <title>Genomic and phenotypic differentiation among Methanosarcina mazei populations from Columbia River sediment.</title>
        <authorList>
            <person name="Youngblut N.D."/>
            <person name="Wirth J.S."/>
            <person name="Henriksen J.R."/>
            <person name="Smith M."/>
            <person name="Simon H."/>
            <person name="Metcalf W.W."/>
            <person name="Whitaker R.J."/>
        </authorList>
    </citation>
    <scope>NUCLEOTIDE SEQUENCE [LARGE SCALE GENOMIC DNA]</scope>
    <source>
        <strain evidence="1 2">2.F.A.2.4</strain>
    </source>
</reference>
<keyword evidence="2" id="KW-1185">Reference proteome</keyword>
<dbReference type="Proteomes" id="UP000034578">
    <property type="component" value="Unassembled WGS sequence"/>
</dbReference>